<sequence>MNIDLLQAGFFRKLHERIEMRVVGVHAAIGKQAHQVQRAVVLFAVFDGAEKRFVPKKISVRDCLGDTRKLLVDDTPCANIEVTYLAVAHLARWQADIHTARRNLRMRIFVPKTRNIRRAVCLDGVEVLFLGAAEAIQND</sequence>
<reference evidence="1" key="1">
    <citation type="submission" date="2019-08" db="EMBL/GenBank/DDBJ databases">
        <authorList>
            <person name="Kucharzyk K."/>
            <person name="Murdoch R.W."/>
            <person name="Higgins S."/>
            <person name="Loffler F."/>
        </authorList>
    </citation>
    <scope>NUCLEOTIDE SEQUENCE</scope>
</reference>
<organism evidence="1">
    <name type="scientific">bioreactor metagenome</name>
    <dbReference type="NCBI Taxonomy" id="1076179"/>
    <lineage>
        <taxon>unclassified sequences</taxon>
        <taxon>metagenomes</taxon>
        <taxon>ecological metagenomes</taxon>
    </lineage>
</organism>
<gene>
    <name evidence="1" type="ORF">SDC9_122855</name>
</gene>
<dbReference type="AlphaFoldDB" id="A0A645CG32"/>
<comment type="caution">
    <text evidence="1">The sequence shown here is derived from an EMBL/GenBank/DDBJ whole genome shotgun (WGS) entry which is preliminary data.</text>
</comment>
<accession>A0A645CG32</accession>
<dbReference type="EMBL" id="VSSQ01026912">
    <property type="protein sequence ID" value="MPM75861.1"/>
    <property type="molecule type" value="Genomic_DNA"/>
</dbReference>
<name>A0A645CG32_9ZZZZ</name>
<evidence type="ECO:0000313" key="1">
    <source>
        <dbReference type="EMBL" id="MPM75861.1"/>
    </source>
</evidence>
<proteinExistence type="predicted"/>
<protein>
    <submittedName>
        <fullName evidence="1">Uncharacterized protein</fullName>
    </submittedName>
</protein>